<reference evidence="1 2" key="1">
    <citation type="submission" date="2021-01" db="EMBL/GenBank/DDBJ databases">
        <title>Genomic Encyclopedia of Type Strains, Phase IV (KMG-IV): sequencing the most valuable type-strain genomes for metagenomic binning, comparative biology and taxonomic classification.</title>
        <authorList>
            <person name="Goeker M."/>
        </authorList>
    </citation>
    <scope>NUCLEOTIDE SEQUENCE [LARGE SCALE GENOMIC DNA]</scope>
    <source>
        <strain evidence="1 2">DSM 24834</strain>
    </source>
</reference>
<dbReference type="RefSeq" id="WP_205174466.1">
    <property type="nucleotide sequence ID" value="NZ_JAFBDZ010000004.1"/>
</dbReference>
<dbReference type="Pfam" id="PF21820">
    <property type="entry name" value="DUF6886"/>
    <property type="match status" value="1"/>
</dbReference>
<evidence type="ECO:0000313" key="1">
    <source>
        <dbReference type="EMBL" id="MBM7587272.1"/>
    </source>
</evidence>
<accession>A0ABS2NHD0</accession>
<proteinExistence type="predicted"/>
<sequence>MLYHFSEDPSIKEFIPLKSQNKEMPPTVWAIDEEHAVHYFFPRDCPRVIYSKSANMSEEDEKLFFSHTLANKIIAVENAWMEKIKNTTLYKYTFHDEGFQVFDQTAGYYITHSPVQPISLEPMGDLLGKIAEKGVELRVTPNLYPLRDAIISSTIDDFSIIRFRNAEQPKT</sequence>
<gene>
    <name evidence="1" type="ORF">JOC86_003845</name>
</gene>
<evidence type="ECO:0000313" key="2">
    <source>
        <dbReference type="Proteomes" id="UP001646157"/>
    </source>
</evidence>
<comment type="caution">
    <text evidence="1">The sequence shown here is derived from an EMBL/GenBank/DDBJ whole genome shotgun (WGS) entry which is preliminary data.</text>
</comment>
<dbReference type="InterPro" id="IPR049253">
    <property type="entry name" value="DUF6886"/>
</dbReference>
<dbReference type="Proteomes" id="UP001646157">
    <property type="component" value="Unassembled WGS sequence"/>
</dbReference>
<organism evidence="1 2">
    <name type="scientific">Rossellomorea pakistanensis</name>
    <dbReference type="NCBI Taxonomy" id="992288"/>
    <lineage>
        <taxon>Bacteria</taxon>
        <taxon>Bacillati</taxon>
        <taxon>Bacillota</taxon>
        <taxon>Bacilli</taxon>
        <taxon>Bacillales</taxon>
        <taxon>Bacillaceae</taxon>
        <taxon>Rossellomorea</taxon>
    </lineage>
</organism>
<protein>
    <submittedName>
        <fullName evidence="1">Uncharacterized protein</fullName>
    </submittedName>
</protein>
<name>A0ABS2NHD0_9BACI</name>
<dbReference type="EMBL" id="JAFBDZ010000004">
    <property type="protein sequence ID" value="MBM7587272.1"/>
    <property type="molecule type" value="Genomic_DNA"/>
</dbReference>
<keyword evidence="2" id="KW-1185">Reference proteome</keyword>